<dbReference type="eggNOG" id="ENOG502SF2G">
    <property type="taxonomic scope" value="Eukaryota"/>
</dbReference>
<proteinExistence type="predicted"/>
<reference evidence="5" key="1">
    <citation type="submission" date="2010-07" db="EMBL/GenBank/DDBJ databases">
        <title>The genome sequence of Gaeumannomyces graminis var. tritici strain R3-111a-1.</title>
        <authorList>
            <consortium name="The Broad Institute Genome Sequencing Platform"/>
            <person name="Ma L.-J."/>
            <person name="Dead R."/>
            <person name="Young S."/>
            <person name="Zeng Q."/>
            <person name="Koehrsen M."/>
            <person name="Alvarado L."/>
            <person name="Berlin A."/>
            <person name="Chapman S.B."/>
            <person name="Chen Z."/>
            <person name="Freedman E."/>
            <person name="Gellesch M."/>
            <person name="Goldberg J."/>
            <person name="Griggs A."/>
            <person name="Gujja S."/>
            <person name="Heilman E.R."/>
            <person name="Heiman D."/>
            <person name="Hepburn T."/>
            <person name="Howarth C."/>
            <person name="Jen D."/>
            <person name="Larson L."/>
            <person name="Mehta T."/>
            <person name="Neiman D."/>
            <person name="Pearson M."/>
            <person name="Roberts A."/>
            <person name="Saif S."/>
            <person name="Shea T."/>
            <person name="Shenoy N."/>
            <person name="Sisk P."/>
            <person name="Stolte C."/>
            <person name="Sykes S."/>
            <person name="Walk T."/>
            <person name="White J."/>
            <person name="Yandava C."/>
            <person name="Haas B."/>
            <person name="Nusbaum C."/>
            <person name="Birren B."/>
        </authorList>
    </citation>
    <scope>NUCLEOTIDE SEQUENCE [LARGE SCALE GENOMIC DNA]</scope>
    <source>
        <strain evidence="5">R3-111a-1</strain>
    </source>
</reference>
<organism evidence="3">
    <name type="scientific">Gaeumannomyces tritici (strain R3-111a-1)</name>
    <name type="common">Wheat and barley take-all root rot fungus</name>
    <name type="synonym">Gaeumannomyces graminis var. tritici</name>
    <dbReference type="NCBI Taxonomy" id="644352"/>
    <lineage>
        <taxon>Eukaryota</taxon>
        <taxon>Fungi</taxon>
        <taxon>Dikarya</taxon>
        <taxon>Ascomycota</taxon>
        <taxon>Pezizomycotina</taxon>
        <taxon>Sordariomycetes</taxon>
        <taxon>Sordariomycetidae</taxon>
        <taxon>Magnaporthales</taxon>
        <taxon>Magnaporthaceae</taxon>
        <taxon>Gaeumannomyces</taxon>
    </lineage>
</organism>
<reference evidence="3" key="2">
    <citation type="submission" date="2010-07" db="EMBL/GenBank/DDBJ databases">
        <authorList>
            <consortium name="The Broad Institute Genome Sequencing Platform"/>
            <consortium name="Broad Institute Genome Sequencing Center for Infectious Disease"/>
            <person name="Ma L.-J."/>
            <person name="Dead R."/>
            <person name="Young S."/>
            <person name="Zeng Q."/>
            <person name="Koehrsen M."/>
            <person name="Alvarado L."/>
            <person name="Berlin A."/>
            <person name="Chapman S.B."/>
            <person name="Chen Z."/>
            <person name="Freedman E."/>
            <person name="Gellesch M."/>
            <person name="Goldberg J."/>
            <person name="Griggs A."/>
            <person name="Gujja S."/>
            <person name="Heilman E.R."/>
            <person name="Heiman D."/>
            <person name="Hepburn T."/>
            <person name="Howarth C."/>
            <person name="Jen D."/>
            <person name="Larson L."/>
            <person name="Mehta T."/>
            <person name="Neiman D."/>
            <person name="Pearson M."/>
            <person name="Roberts A."/>
            <person name="Saif S."/>
            <person name="Shea T."/>
            <person name="Shenoy N."/>
            <person name="Sisk P."/>
            <person name="Stolte C."/>
            <person name="Sykes S."/>
            <person name="Walk T."/>
            <person name="White J."/>
            <person name="Yandava C."/>
            <person name="Haas B."/>
            <person name="Nusbaum C."/>
            <person name="Birren B."/>
        </authorList>
    </citation>
    <scope>NUCLEOTIDE SEQUENCE</scope>
    <source>
        <strain evidence="3">R3-111a-1</strain>
    </source>
</reference>
<sequence>MPPKITASNLSYDQNLPPFLARLRGQHPSSYSEGPDPILAGRRRAVKKRSGSEEAEDAPVVVDERGDVVSDVRVGLDGSAVRTVAGQEGVEVGPSKAGEGQPKEGEEEEEEAAGAKRKRKAAVGRVIGGGEEEEGGGDEDGRGESRGKKKKPTDGADPKQKQQSTAAAPPAGAAAAAAGGKQAGGAGKEKKKKAKKIKLSFGDDAD</sequence>
<reference evidence="4" key="4">
    <citation type="journal article" date="2015" name="G3 (Bethesda)">
        <title>Genome sequences of three phytopathogenic species of the Magnaporthaceae family of fungi.</title>
        <authorList>
            <person name="Okagaki L.H."/>
            <person name="Nunes C.C."/>
            <person name="Sailsbery J."/>
            <person name="Clay B."/>
            <person name="Brown D."/>
            <person name="John T."/>
            <person name="Oh Y."/>
            <person name="Young N."/>
            <person name="Fitzgerald M."/>
            <person name="Haas B.J."/>
            <person name="Zeng Q."/>
            <person name="Young S."/>
            <person name="Adiconis X."/>
            <person name="Fan L."/>
            <person name="Levin J.Z."/>
            <person name="Mitchell T.K."/>
            <person name="Okubara P.A."/>
            <person name="Farman M.L."/>
            <person name="Kohn L.M."/>
            <person name="Birren B."/>
            <person name="Ma L.-J."/>
            <person name="Dean R.A."/>
        </authorList>
    </citation>
    <scope>NUCLEOTIDE SEQUENCE</scope>
    <source>
        <strain evidence="4">R3-111a-1</strain>
    </source>
</reference>
<dbReference type="STRING" id="644352.J3NZM0"/>
<dbReference type="RefSeq" id="XP_009222803.1">
    <property type="nucleotide sequence ID" value="XM_009224539.1"/>
</dbReference>
<evidence type="ECO:0000313" key="5">
    <source>
        <dbReference type="Proteomes" id="UP000006039"/>
    </source>
</evidence>
<protein>
    <recommendedName>
        <fullName evidence="2">DUF4604 domain-containing protein</fullName>
    </recommendedName>
</protein>
<dbReference type="HOGENOM" id="CLU_096170_0_0_1"/>
<feature type="region of interest" description="Disordered" evidence="1">
    <location>
        <begin position="75"/>
        <end position="206"/>
    </location>
</feature>
<dbReference type="Proteomes" id="UP000006039">
    <property type="component" value="Unassembled WGS sequence"/>
</dbReference>
<feature type="domain" description="DUF4604" evidence="2">
    <location>
        <begin position="8"/>
        <end position="204"/>
    </location>
</feature>
<dbReference type="InterPro" id="IPR027911">
    <property type="entry name" value="DUF4604"/>
</dbReference>
<reference evidence="4" key="5">
    <citation type="submission" date="2018-04" db="UniProtKB">
        <authorList>
            <consortium name="EnsemblFungi"/>
        </authorList>
    </citation>
    <scope>IDENTIFICATION</scope>
    <source>
        <strain evidence="4">R3-111a-1</strain>
    </source>
</reference>
<feature type="compositionally biased region" description="Low complexity" evidence="1">
    <location>
        <begin position="166"/>
        <end position="180"/>
    </location>
</feature>
<dbReference type="EMBL" id="GL385397">
    <property type="protein sequence ID" value="EJT76803.1"/>
    <property type="molecule type" value="Genomic_DNA"/>
</dbReference>
<evidence type="ECO:0000256" key="1">
    <source>
        <dbReference type="SAM" id="MobiDB-lite"/>
    </source>
</evidence>
<dbReference type="GeneID" id="20347175"/>
<name>J3NZM0_GAET3</name>
<dbReference type="Pfam" id="PF15377">
    <property type="entry name" value="DUF4604"/>
    <property type="match status" value="1"/>
</dbReference>
<accession>J3NZM0</accession>
<evidence type="ECO:0000313" key="3">
    <source>
        <dbReference type="EMBL" id="EJT76803.1"/>
    </source>
</evidence>
<keyword evidence="5" id="KW-1185">Reference proteome</keyword>
<evidence type="ECO:0000259" key="2">
    <source>
        <dbReference type="Pfam" id="PF15377"/>
    </source>
</evidence>
<feature type="compositionally biased region" description="Basic residues" evidence="1">
    <location>
        <begin position="189"/>
        <end position="198"/>
    </location>
</feature>
<feature type="region of interest" description="Disordered" evidence="1">
    <location>
        <begin position="23"/>
        <end position="61"/>
    </location>
</feature>
<dbReference type="EnsemblFungi" id="EJT76803">
    <property type="protein sequence ID" value="EJT76803"/>
    <property type="gene ID" value="GGTG_06717"/>
</dbReference>
<dbReference type="VEuPathDB" id="FungiDB:GGTG_06717"/>
<reference evidence="3" key="3">
    <citation type="submission" date="2010-09" db="EMBL/GenBank/DDBJ databases">
        <title>Annotation of Gaeumannomyces graminis var. tritici R3-111a-1.</title>
        <authorList>
            <consortium name="The Broad Institute Genome Sequencing Platform"/>
            <person name="Ma L.-J."/>
            <person name="Dead R."/>
            <person name="Young S.K."/>
            <person name="Zeng Q."/>
            <person name="Gargeya S."/>
            <person name="Fitzgerald M."/>
            <person name="Haas B."/>
            <person name="Abouelleil A."/>
            <person name="Alvarado L."/>
            <person name="Arachchi H.M."/>
            <person name="Berlin A."/>
            <person name="Brown A."/>
            <person name="Chapman S.B."/>
            <person name="Chen Z."/>
            <person name="Dunbar C."/>
            <person name="Freedman E."/>
            <person name="Gearin G."/>
            <person name="Gellesch M."/>
            <person name="Goldberg J."/>
            <person name="Griggs A."/>
            <person name="Gujja S."/>
            <person name="Heiman D."/>
            <person name="Howarth C."/>
            <person name="Larson L."/>
            <person name="Lui A."/>
            <person name="MacDonald P.J.P."/>
            <person name="Mehta T."/>
            <person name="Montmayeur A."/>
            <person name="Murphy C."/>
            <person name="Neiman D."/>
            <person name="Pearson M."/>
            <person name="Priest M."/>
            <person name="Roberts A."/>
            <person name="Saif S."/>
            <person name="Shea T."/>
            <person name="Shenoy N."/>
            <person name="Sisk P."/>
            <person name="Stolte C."/>
            <person name="Sykes S."/>
            <person name="Yandava C."/>
            <person name="Wortman J."/>
            <person name="Nusbaum C."/>
            <person name="Birren B."/>
        </authorList>
    </citation>
    <scope>NUCLEOTIDE SEQUENCE</scope>
    <source>
        <strain evidence="3">R3-111a-1</strain>
    </source>
</reference>
<dbReference type="AlphaFoldDB" id="J3NZM0"/>
<dbReference type="OrthoDB" id="5388322at2759"/>
<feature type="compositionally biased region" description="Basic and acidic residues" evidence="1">
    <location>
        <begin position="139"/>
        <end position="160"/>
    </location>
</feature>
<evidence type="ECO:0000313" key="4">
    <source>
        <dbReference type="EnsemblFungi" id="EJT76803"/>
    </source>
</evidence>
<gene>
    <name evidence="4" type="primary">20347175</name>
    <name evidence="3" type="ORF">GGTG_06717</name>
</gene>